<proteinExistence type="predicted"/>
<evidence type="ECO:0000313" key="1">
    <source>
        <dbReference type="EMBL" id="EMN31083.1"/>
    </source>
</evidence>
<name>M6KHB5_LEPIR</name>
<accession>M6KHB5</accession>
<dbReference type="Proteomes" id="UP000012137">
    <property type="component" value="Unassembled WGS sequence"/>
</dbReference>
<comment type="caution">
    <text evidence="1">The sequence shown here is derived from an EMBL/GenBank/DDBJ whole genome shotgun (WGS) entry which is preliminary data.</text>
</comment>
<reference evidence="1 2" key="1">
    <citation type="submission" date="2013-01" db="EMBL/GenBank/DDBJ databases">
        <authorList>
            <person name="Harkins D.M."/>
            <person name="Durkin A.S."/>
            <person name="Brinkac L.M."/>
            <person name="Haft D.H."/>
            <person name="Selengut J.D."/>
            <person name="Sanka R."/>
            <person name="DePew J."/>
            <person name="Purushe J."/>
            <person name="Peacock S.J."/>
            <person name="Thaipadungpanit J."/>
            <person name="Wuthiekanun V.W."/>
            <person name="Day N.P."/>
            <person name="Vinetz J.M."/>
            <person name="Sutton G.G."/>
            <person name="Nierman W.C."/>
            <person name="Fouts D.E."/>
        </authorList>
    </citation>
    <scope>NUCLEOTIDE SEQUENCE [LARGE SCALE GENOMIC DNA]</scope>
    <source>
        <strain evidence="1 2">L0374</strain>
    </source>
</reference>
<sequence length="99" mass="11727">MQRYITKKIYKTDPATGKKVVAGVRRLAFYNQTLRTTAILKSGTLEYNLFKKEEPAYLRNYTGEKIRFQTARVNLLQLRPGFWHRTNLRSHSTTLRFPF</sequence>
<dbReference type="AlphaFoldDB" id="M6KHB5"/>
<protein>
    <submittedName>
        <fullName evidence="1">Uncharacterized protein</fullName>
    </submittedName>
</protein>
<dbReference type="EMBL" id="AHMZ02000068">
    <property type="protein sequence ID" value="EMN31083.1"/>
    <property type="molecule type" value="Genomic_DNA"/>
</dbReference>
<evidence type="ECO:0000313" key="2">
    <source>
        <dbReference type="Proteomes" id="UP000012137"/>
    </source>
</evidence>
<gene>
    <name evidence="1" type="ORF">LEP1GSC083_2017</name>
</gene>
<organism evidence="1 2">
    <name type="scientific">Leptospira interrogans serovar Pyrogenes str. L0374</name>
    <dbReference type="NCBI Taxonomy" id="1049928"/>
    <lineage>
        <taxon>Bacteria</taxon>
        <taxon>Pseudomonadati</taxon>
        <taxon>Spirochaetota</taxon>
        <taxon>Spirochaetia</taxon>
        <taxon>Leptospirales</taxon>
        <taxon>Leptospiraceae</taxon>
        <taxon>Leptospira</taxon>
    </lineage>
</organism>